<dbReference type="OrthoDB" id="422540at2759"/>
<protein>
    <submittedName>
        <fullName evidence="2">Reverse transcriptase domain-containing protein</fullName>
    </submittedName>
</protein>
<reference evidence="2 3" key="1">
    <citation type="submission" date="2019-08" db="EMBL/GenBank/DDBJ databases">
        <title>Whole genome of Aphis craccivora.</title>
        <authorList>
            <person name="Voronova N.V."/>
            <person name="Shulinski R.S."/>
            <person name="Bandarenka Y.V."/>
            <person name="Zhorov D.G."/>
            <person name="Warner D."/>
        </authorList>
    </citation>
    <scope>NUCLEOTIDE SEQUENCE [LARGE SCALE GENOMIC DNA]</scope>
    <source>
        <strain evidence="2">180601</strain>
        <tissue evidence="2">Whole Body</tissue>
    </source>
</reference>
<evidence type="ECO:0000256" key="1">
    <source>
        <dbReference type="SAM" id="MobiDB-lite"/>
    </source>
</evidence>
<dbReference type="GO" id="GO:0003964">
    <property type="term" value="F:RNA-directed DNA polymerase activity"/>
    <property type="evidence" value="ECO:0007669"/>
    <property type="project" value="UniProtKB-KW"/>
</dbReference>
<proteinExistence type="predicted"/>
<accession>A0A6G0VTW8</accession>
<feature type="region of interest" description="Disordered" evidence="1">
    <location>
        <begin position="48"/>
        <end position="83"/>
    </location>
</feature>
<keyword evidence="2" id="KW-0808">Transferase</keyword>
<feature type="non-terminal residue" evidence="2">
    <location>
        <position position="1"/>
    </location>
</feature>
<organism evidence="2 3">
    <name type="scientific">Aphis craccivora</name>
    <name type="common">Cowpea aphid</name>
    <dbReference type="NCBI Taxonomy" id="307492"/>
    <lineage>
        <taxon>Eukaryota</taxon>
        <taxon>Metazoa</taxon>
        <taxon>Ecdysozoa</taxon>
        <taxon>Arthropoda</taxon>
        <taxon>Hexapoda</taxon>
        <taxon>Insecta</taxon>
        <taxon>Pterygota</taxon>
        <taxon>Neoptera</taxon>
        <taxon>Paraneoptera</taxon>
        <taxon>Hemiptera</taxon>
        <taxon>Sternorrhyncha</taxon>
        <taxon>Aphidomorpha</taxon>
        <taxon>Aphidoidea</taxon>
        <taxon>Aphididae</taxon>
        <taxon>Aphidini</taxon>
        <taxon>Aphis</taxon>
        <taxon>Aphis</taxon>
    </lineage>
</organism>
<keyword evidence="2" id="KW-0548">Nucleotidyltransferase</keyword>
<sequence>TMTLQIKNKEKKVSIDRVKPAYIEAPVQQPLSQGHISQTLPIQQGLNQDQSLKGGTEERTNAPPDQKSTRSGRPVRLPVRFRD</sequence>
<name>A0A6G0VTW8_APHCR</name>
<dbReference type="Proteomes" id="UP000478052">
    <property type="component" value="Unassembled WGS sequence"/>
</dbReference>
<gene>
    <name evidence="2" type="ORF">FWK35_00027554</name>
</gene>
<keyword evidence="3" id="KW-1185">Reference proteome</keyword>
<keyword evidence="2" id="KW-0695">RNA-directed DNA polymerase</keyword>
<dbReference type="AlphaFoldDB" id="A0A6G0VTW8"/>
<comment type="caution">
    <text evidence="2">The sequence shown here is derived from an EMBL/GenBank/DDBJ whole genome shotgun (WGS) entry which is preliminary data.</text>
</comment>
<dbReference type="EMBL" id="VUJU01011929">
    <property type="protein sequence ID" value="KAF0709385.1"/>
    <property type="molecule type" value="Genomic_DNA"/>
</dbReference>
<evidence type="ECO:0000313" key="2">
    <source>
        <dbReference type="EMBL" id="KAF0709385.1"/>
    </source>
</evidence>
<evidence type="ECO:0000313" key="3">
    <source>
        <dbReference type="Proteomes" id="UP000478052"/>
    </source>
</evidence>